<dbReference type="InterPro" id="IPR042171">
    <property type="entry name" value="Acyl-CoA_hotdog"/>
</dbReference>
<dbReference type="PANTHER" id="PTHR11066">
    <property type="entry name" value="ACYL-COA THIOESTERASE"/>
    <property type="match status" value="1"/>
</dbReference>
<protein>
    <recommendedName>
        <fullName evidence="6">Acyl-CoA thioesterase 2</fullName>
    </recommendedName>
    <alternativeName>
        <fullName evidence="7">Thioesterase II</fullName>
    </alternativeName>
</protein>
<feature type="domain" description="Acyl-CoA thioesterase 2 C-terminal" evidence="8">
    <location>
        <begin position="164"/>
        <end position="274"/>
    </location>
</feature>
<evidence type="ECO:0000256" key="3">
    <source>
        <dbReference type="ARBA" id="ARBA00022801"/>
    </source>
</evidence>
<organism evidence="10 11">
    <name type="scientific">Nocardioides soli</name>
    <dbReference type="NCBI Taxonomy" id="1036020"/>
    <lineage>
        <taxon>Bacteria</taxon>
        <taxon>Bacillati</taxon>
        <taxon>Actinomycetota</taxon>
        <taxon>Actinomycetes</taxon>
        <taxon>Propionibacteriales</taxon>
        <taxon>Nocardioidaceae</taxon>
        <taxon>Nocardioides</taxon>
    </lineage>
</organism>
<dbReference type="InterPro" id="IPR029069">
    <property type="entry name" value="HotDog_dom_sf"/>
</dbReference>
<dbReference type="Gene3D" id="2.40.160.210">
    <property type="entry name" value="Acyl-CoA thioesterase, double hotdog domain"/>
    <property type="match status" value="1"/>
</dbReference>
<evidence type="ECO:0000256" key="2">
    <source>
        <dbReference type="ARBA" id="ARBA00011881"/>
    </source>
</evidence>
<dbReference type="EMBL" id="JACHWR010000004">
    <property type="protein sequence ID" value="MBB3044884.1"/>
    <property type="molecule type" value="Genomic_DNA"/>
</dbReference>
<reference evidence="10 11" key="1">
    <citation type="submission" date="2020-08" db="EMBL/GenBank/DDBJ databases">
        <title>Sequencing the genomes of 1000 actinobacteria strains.</title>
        <authorList>
            <person name="Klenk H.-P."/>
        </authorList>
    </citation>
    <scope>NUCLEOTIDE SEQUENCE [LARGE SCALE GENOMIC DNA]</scope>
    <source>
        <strain evidence="10 11">DSM 105498</strain>
    </source>
</reference>
<dbReference type="Proteomes" id="UP000589626">
    <property type="component" value="Unassembled WGS sequence"/>
</dbReference>
<dbReference type="GO" id="GO:0006637">
    <property type="term" value="P:acyl-CoA metabolic process"/>
    <property type="evidence" value="ECO:0007669"/>
    <property type="project" value="InterPro"/>
</dbReference>
<dbReference type="FunFam" id="2.40.160.210:FF:000001">
    <property type="entry name" value="Acyl-CoA thioesterase II"/>
    <property type="match status" value="1"/>
</dbReference>
<dbReference type="Pfam" id="PF13622">
    <property type="entry name" value="4HBT_3"/>
    <property type="match status" value="1"/>
</dbReference>
<proteinExistence type="inferred from homology"/>
<dbReference type="RefSeq" id="WP_183594902.1">
    <property type="nucleotide sequence ID" value="NZ_JACHWR010000004.1"/>
</dbReference>
<gene>
    <name evidence="10" type="ORF">FHU40_004737</name>
</gene>
<evidence type="ECO:0000259" key="9">
    <source>
        <dbReference type="Pfam" id="PF13622"/>
    </source>
</evidence>
<dbReference type="CDD" id="cd03445">
    <property type="entry name" value="Thioesterase_II_repeat2"/>
    <property type="match status" value="1"/>
</dbReference>
<evidence type="ECO:0000256" key="1">
    <source>
        <dbReference type="ARBA" id="ARBA00006538"/>
    </source>
</evidence>
<dbReference type="Pfam" id="PF02551">
    <property type="entry name" value="Acyl_CoA_thio"/>
    <property type="match status" value="1"/>
</dbReference>
<dbReference type="SUPFAM" id="SSF54637">
    <property type="entry name" value="Thioesterase/thiol ester dehydrase-isomerase"/>
    <property type="match status" value="2"/>
</dbReference>
<evidence type="ECO:0000256" key="6">
    <source>
        <dbReference type="ARBA" id="ARBA00071120"/>
    </source>
</evidence>
<evidence type="ECO:0000259" key="8">
    <source>
        <dbReference type="Pfam" id="PF02551"/>
    </source>
</evidence>
<comment type="similarity">
    <text evidence="1">Belongs to the C/M/P thioester hydrolase family.</text>
</comment>
<dbReference type="PANTHER" id="PTHR11066:SF34">
    <property type="entry name" value="ACYL-COENZYME A THIOESTERASE 8"/>
    <property type="match status" value="1"/>
</dbReference>
<comment type="catalytic activity">
    <reaction evidence="5">
        <text>a fatty acyl-CoA + H2O = a fatty acid + CoA + H(+)</text>
        <dbReference type="Rhea" id="RHEA:16781"/>
        <dbReference type="ChEBI" id="CHEBI:15377"/>
        <dbReference type="ChEBI" id="CHEBI:15378"/>
        <dbReference type="ChEBI" id="CHEBI:28868"/>
        <dbReference type="ChEBI" id="CHEBI:57287"/>
        <dbReference type="ChEBI" id="CHEBI:77636"/>
        <dbReference type="EC" id="3.1.2.20"/>
    </reaction>
    <physiologicalReaction direction="left-to-right" evidence="5">
        <dbReference type="Rhea" id="RHEA:16782"/>
    </physiologicalReaction>
</comment>
<evidence type="ECO:0000256" key="5">
    <source>
        <dbReference type="ARBA" id="ARBA00050943"/>
    </source>
</evidence>
<name>A0A7W4Z2W4_9ACTN</name>
<comment type="caution">
    <text evidence="10">The sequence shown here is derived from an EMBL/GenBank/DDBJ whole genome shotgun (WGS) entry which is preliminary data.</text>
</comment>
<evidence type="ECO:0000256" key="7">
    <source>
        <dbReference type="ARBA" id="ARBA00079653"/>
    </source>
</evidence>
<dbReference type="InterPro" id="IPR049449">
    <property type="entry name" value="TesB_ACOT8-like_N"/>
</dbReference>
<dbReference type="InterPro" id="IPR025652">
    <property type="entry name" value="TesB_C"/>
</dbReference>
<keyword evidence="4" id="KW-0443">Lipid metabolism</keyword>
<comment type="subunit">
    <text evidence="2">Homotetramer.</text>
</comment>
<evidence type="ECO:0000313" key="11">
    <source>
        <dbReference type="Proteomes" id="UP000589626"/>
    </source>
</evidence>
<feature type="domain" description="Acyl-CoA thioesterase-like N-terminal HotDog" evidence="9">
    <location>
        <begin position="27"/>
        <end position="108"/>
    </location>
</feature>
<evidence type="ECO:0000313" key="10">
    <source>
        <dbReference type="EMBL" id="MBB3044884.1"/>
    </source>
</evidence>
<dbReference type="GO" id="GO:0047617">
    <property type="term" value="F:fatty acyl-CoA hydrolase activity"/>
    <property type="evidence" value="ECO:0007669"/>
    <property type="project" value="UniProtKB-EC"/>
</dbReference>
<dbReference type="InterPro" id="IPR003703">
    <property type="entry name" value="Acyl_CoA_thio"/>
</dbReference>
<dbReference type="AlphaFoldDB" id="A0A7W4Z2W4"/>
<sequence>MPRDAAELVELLDLETIDDDLFRGAQMPTSRSMVFGGQVAAQSLVAASRTVADPYTAHSLHSYFLQPGDPTVPTIYDVENLRDGRSFATRRVIAQQHGRPIYAQTVNFHLAEPGLEHAEPMPDVPGPDDASVRPISRRLQEELHADQWNVAEIRIVDTSAGAPGDARHPARQRVWMRVATPLPDDQFWHRAAFTYLSDMTLVGAAMVPHGISLGRGDAFAASLDHAVWFHRPFRADEWWLYDQVSPSASSGRGLVLARVFTQAGALVASVAQETVLRPRQDRS</sequence>
<keyword evidence="3 10" id="KW-0378">Hydrolase</keyword>
<keyword evidence="11" id="KW-1185">Reference proteome</keyword>
<dbReference type="CDD" id="cd03444">
    <property type="entry name" value="Thioesterase_II_repeat1"/>
    <property type="match status" value="1"/>
</dbReference>
<accession>A0A7W4Z2W4</accession>
<evidence type="ECO:0000256" key="4">
    <source>
        <dbReference type="ARBA" id="ARBA00023098"/>
    </source>
</evidence>
<dbReference type="GO" id="GO:0009062">
    <property type="term" value="P:fatty acid catabolic process"/>
    <property type="evidence" value="ECO:0007669"/>
    <property type="project" value="TreeGrafter"/>
</dbReference>